<feature type="domain" description="Response regulatory" evidence="3">
    <location>
        <begin position="3"/>
        <end position="113"/>
    </location>
</feature>
<dbReference type="Proteomes" id="UP000183760">
    <property type="component" value="Unassembled WGS sequence"/>
</dbReference>
<proteinExistence type="predicted"/>
<dbReference type="SMART" id="SM00448">
    <property type="entry name" value="REC"/>
    <property type="match status" value="1"/>
</dbReference>
<evidence type="ECO:0000256" key="1">
    <source>
        <dbReference type="ARBA" id="ARBA00022553"/>
    </source>
</evidence>
<feature type="modified residue" description="4-aspartylphosphate" evidence="2">
    <location>
        <position position="52"/>
    </location>
</feature>
<evidence type="ECO:0000256" key="2">
    <source>
        <dbReference type="PROSITE-ProRule" id="PRU00169"/>
    </source>
</evidence>
<dbReference type="Proteomes" id="UP000321514">
    <property type="component" value="Unassembled WGS sequence"/>
</dbReference>
<keyword evidence="1 2" id="KW-0597">Phosphoprotein</keyword>
<dbReference type="GO" id="GO:0000160">
    <property type="term" value="P:phosphorelay signal transduction system"/>
    <property type="evidence" value="ECO:0007669"/>
    <property type="project" value="InterPro"/>
</dbReference>
<dbReference type="PROSITE" id="PS50110">
    <property type="entry name" value="RESPONSE_REGULATORY"/>
    <property type="match status" value="1"/>
</dbReference>
<evidence type="ECO:0000313" key="5">
    <source>
        <dbReference type="EMBL" id="SET46083.1"/>
    </source>
</evidence>
<sequence>MALILLVDDDSTLLEIYTEALRGEGWEVASARDGEMALALAQALPPDLILTDVSMPGMNGLELCRHLRADETLRHVPRIVHSSMERLASLSGDVFLRKSGDLTELLACITRCLSQSSLVPTMPAAAA</sequence>
<organism evidence="4 7">
    <name type="scientific">Myxococcus fulvus</name>
    <dbReference type="NCBI Taxonomy" id="33"/>
    <lineage>
        <taxon>Bacteria</taxon>
        <taxon>Pseudomonadati</taxon>
        <taxon>Myxococcota</taxon>
        <taxon>Myxococcia</taxon>
        <taxon>Myxococcales</taxon>
        <taxon>Cystobacterineae</taxon>
        <taxon>Myxococcaceae</taxon>
        <taxon>Myxococcus</taxon>
    </lineage>
</organism>
<protein>
    <submittedName>
        <fullName evidence="5">Response regulator receiver domain-containing protein</fullName>
    </submittedName>
</protein>
<reference evidence="4 7" key="2">
    <citation type="submission" date="2019-07" db="EMBL/GenBank/DDBJ databases">
        <title>Whole genome shotgun sequence of Myxococcus fulvus NBRC 100333.</title>
        <authorList>
            <person name="Hosoyama A."/>
            <person name="Uohara A."/>
            <person name="Ohji S."/>
            <person name="Ichikawa N."/>
        </authorList>
    </citation>
    <scope>NUCLEOTIDE SEQUENCE [LARGE SCALE GENOMIC DNA]</scope>
    <source>
        <strain evidence="4 7">NBRC 100333</strain>
    </source>
</reference>
<dbReference type="Pfam" id="PF00072">
    <property type="entry name" value="Response_reg"/>
    <property type="match status" value="1"/>
</dbReference>
<evidence type="ECO:0000313" key="4">
    <source>
        <dbReference type="EMBL" id="GEN06529.1"/>
    </source>
</evidence>
<accession>A0A511SX89</accession>
<gene>
    <name evidence="4" type="ORF">MFU01_15660</name>
    <name evidence="5" type="ORF">SAMN05443572_102360</name>
</gene>
<comment type="caution">
    <text evidence="4">The sequence shown here is derived from an EMBL/GenBank/DDBJ whole genome shotgun (WGS) entry which is preliminary data.</text>
</comment>
<evidence type="ECO:0000259" key="3">
    <source>
        <dbReference type="PROSITE" id="PS50110"/>
    </source>
</evidence>
<keyword evidence="6" id="KW-1185">Reference proteome</keyword>
<dbReference type="PANTHER" id="PTHR44591:SF3">
    <property type="entry name" value="RESPONSE REGULATORY DOMAIN-CONTAINING PROTEIN"/>
    <property type="match status" value="1"/>
</dbReference>
<dbReference type="EMBL" id="BJXR01000016">
    <property type="protein sequence ID" value="GEN06529.1"/>
    <property type="molecule type" value="Genomic_DNA"/>
</dbReference>
<dbReference type="Gene3D" id="3.40.50.2300">
    <property type="match status" value="1"/>
</dbReference>
<dbReference type="InterPro" id="IPR050595">
    <property type="entry name" value="Bact_response_regulator"/>
</dbReference>
<dbReference type="SUPFAM" id="SSF52172">
    <property type="entry name" value="CheY-like"/>
    <property type="match status" value="1"/>
</dbReference>
<dbReference type="EMBL" id="FOIB01000002">
    <property type="protein sequence ID" value="SET46083.1"/>
    <property type="molecule type" value="Genomic_DNA"/>
</dbReference>
<name>A0A511SX89_MYXFU</name>
<dbReference type="RefSeq" id="WP_074950582.1">
    <property type="nucleotide sequence ID" value="NZ_BJXR01000016.1"/>
</dbReference>
<dbReference type="InterPro" id="IPR011006">
    <property type="entry name" value="CheY-like_superfamily"/>
</dbReference>
<evidence type="ECO:0000313" key="7">
    <source>
        <dbReference type="Proteomes" id="UP000321514"/>
    </source>
</evidence>
<dbReference type="AlphaFoldDB" id="A0A511SX89"/>
<dbReference type="STRING" id="1334629.MFUL124B02_33075"/>
<evidence type="ECO:0000313" key="6">
    <source>
        <dbReference type="Proteomes" id="UP000183760"/>
    </source>
</evidence>
<dbReference type="InterPro" id="IPR001789">
    <property type="entry name" value="Sig_transdc_resp-reg_receiver"/>
</dbReference>
<dbReference type="PANTHER" id="PTHR44591">
    <property type="entry name" value="STRESS RESPONSE REGULATOR PROTEIN 1"/>
    <property type="match status" value="1"/>
</dbReference>
<reference evidence="5 6" key="1">
    <citation type="submission" date="2016-10" db="EMBL/GenBank/DDBJ databases">
        <authorList>
            <person name="Varghese N."/>
            <person name="Submissions S."/>
        </authorList>
    </citation>
    <scope>NUCLEOTIDE SEQUENCE [LARGE SCALE GENOMIC DNA]</scope>
    <source>
        <strain evidence="5 6">DSM 16525</strain>
    </source>
</reference>